<protein>
    <recommendedName>
        <fullName evidence="3">GNAT family N-acetyltransferase</fullName>
    </recommendedName>
</protein>
<evidence type="ECO:0008006" key="3">
    <source>
        <dbReference type="Google" id="ProtNLM"/>
    </source>
</evidence>
<accession>A0ABS7YUI1</accession>
<comment type="caution">
    <text evidence="1">The sequence shown here is derived from an EMBL/GenBank/DDBJ whole genome shotgun (WGS) entry which is preliminary data.</text>
</comment>
<name>A0ABS7YUI1_9VIBR</name>
<dbReference type="RefSeq" id="WP_225251920.1">
    <property type="nucleotide sequence ID" value="NZ_JAIWIU010000181.1"/>
</dbReference>
<evidence type="ECO:0000313" key="1">
    <source>
        <dbReference type="EMBL" id="MCA2018546.1"/>
    </source>
</evidence>
<reference evidence="2" key="1">
    <citation type="submission" date="2023-07" db="EMBL/GenBank/DDBJ databases">
        <title>Molecular identification of indigenous halophilic bacteria isolated from red sea cost, biodegradation of synthetic dyes and assessment of degraded metabolite toxicity.</title>
        <authorList>
            <person name="Chaieb K."/>
            <person name="Altayb H.N."/>
        </authorList>
    </citation>
    <scope>NUCLEOTIDE SEQUENCE [LARGE SCALE GENOMIC DNA]</scope>
    <source>
        <strain evidence="2">K20</strain>
    </source>
</reference>
<keyword evidence="2" id="KW-1185">Reference proteome</keyword>
<gene>
    <name evidence="1" type="ORF">LDJ79_20695</name>
</gene>
<dbReference type="EMBL" id="JAIWIU010000181">
    <property type="protein sequence ID" value="MCA2018546.1"/>
    <property type="molecule type" value="Genomic_DNA"/>
</dbReference>
<dbReference type="Proteomes" id="UP001199044">
    <property type="component" value="Unassembled WGS sequence"/>
</dbReference>
<sequence>MSMPTIKRWEFEQFPCGEIYSQRIDFSVDDHRFFMIFTPVICDDVMYLRNRESQVGFKIPEHSYYIKFDRVENFESGQFYAPPAAGYSFMGLDKLARLGIGLCRLIEFHRSLTGAQVYFVSAENLRLKHFYDRLAKKYAVELNYSVNTGLGDEGLDYAIKTAEYRQQNQRAESRGYAQAQAGLRTRSS</sequence>
<evidence type="ECO:0000313" key="2">
    <source>
        <dbReference type="Proteomes" id="UP001199044"/>
    </source>
</evidence>
<proteinExistence type="predicted"/>
<organism evidence="1 2">
    <name type="scientific">Vibrio tritonius</name>
    <dbReference type="NCBI Taxonomy" id="1435069"/>
    <lineage>
        <taxon>Bacteria</taxon>
        <taxon>Pseudomonadati</taxon>
        <taxon>Pseudomonadota</taxon>
        <taxon>Gammaproteobacteria</taxon>
        <taxon>Vibrionales</taxon>
        <taxon>Vibrionaceae</taxon>
        <taxon>Vibrio</taxon>
    </lineage>
</organism>